<keyword evidence="1" id="KW-1133">Transmembrane helix</keyword>
<dbReference type="OrthoDB" id="5065240at2"/>
<evidence type="ECO:0000313" key="3">
    <source>
        <dbReference type="Proteomes" id="UP000295345"/>
    </source>
</evidence>
<dbReference type="EMBL" id="SMKI01000012">
    <property type="protein sequence ID" value="TDC79721.1"/>
    <property type="molecule type" value="Genomic_DNA"/>
</dbReference>
<keyword evidence="1" id="KW-0812">Transmembrane</keyword>
<protein>
    <submittedName>
        <fullName evidence="2">Uncharacterized protein</fullName>
    </submittedName>
</protein>
<name>A0A4R4TNW2_9ACTN</name>
<reference evidence="2 3" key="1">
    <citation type="submission" date="2019-03" db="EMBL/GenBank/DDBJ databases">
        <title>Draft genome sequences of novel Actinobacteria.</title>
        <authorList>
            <person name="Sahin N."/>
            <person name="Ay H."/>
            <person name="Saygin H."/>
        </authorList>
    </citation>
    <scope>NUCLEOTIDE SEQUENCE [LARGE SCALE GENOMIC DNA]</scope>
    <source>
        <strain evidence="2 3">DSM 41900</strain>
    </source>
</reference>
<comment type="caution">
    <text evidence="2">The sequence shown here is derived from an EMBL/GenBank/DDBJ whole genome shotgun (WGS) entry which is preliminary data.</text>
</comment>
<feature type="transmembrane region" description="Helical" evidence="1">
    <location>
        <begin position="32"/>
        <end position="53"/>
    </location>
</feature>
<sequence length="265" mass="28467">MRITTWLVAIVGLGLTVPYVLEGLSGDGPAGWVNGFLAGPILLLFVVPDLFLLRWLTGGGDRSARGDVPKAFRGAPLAIGTVVSTARTGLSVNDQPQLDIVLDVDTTEGRSFRAVLRRVVDLTELSTLRAGLQLPVRYRPGGGDGRVVLASDADPREVQRTLSRVRLAKGQITARQLRVGEEGVDTNAVVLAMAPTGEVRHDAAVVDLTLRVTRVDGTMFDITRRKTIPATAVARLQPGMVVRARYLPHDETEVVVLTPADPSVR</sequence>
<dbReference type="Proteomes" id="UP000295345">
    <property type="component" value="Unassembled WGS sequence"/>
</dbReference>
<gene>
    <name evidence="2" type="ORF">E1283_02240</name>
</gene>
<keyword evidence="3" id="KW-1185">Reference proteome</keyword>
<proteinExistence type="predicted"/>
<organism evidence="2 3">
    <name type="scientific">Streptomyces hainanensis</name>
    <dbReference type="NCBI Taxonomy" id="402648"/>
    <lineage>
        <taxon>Bacteria</taxon>
        <taxon>Bacillati</taxon>
        <taxon>Actinomycetota</taxon>
        <taxon>Actinomycetes</taxon>
        <taxon>Kitasatosporales</taxon>
        <taxon>Streptomycetaceae</taxon>
        <taxon>Streptomyces</taxon>
    </lineage>
</organism>
<dbReference type="AlphaFoldDB" id="A0A4R4TNW2"/>
<accession>A0A4R4TNW2</accession>
<evidence type="ECO:0000313" key="2">
    <source>
        <dbReference type="EMBL" id="TDC79721.1"/>
    </source>
</evidence>
<keyword evidence="1" id="KW-0472">Membrane</keyword>
<evidence type="ECO:0000256" key="1">
    <source>
        <dbReference type="SAM" id="Phobius"/>
    </source>
</evidence>
<dbReference type="RefSeq" id="WP_132815991.1">
    <property type="nucleotide sequence ID" value="NZ_SMKI01000012.1"/>
</dbReference>